<protein>
    <submittedName>
        <fullName evidence="2">Uncharacterized protein</fullName>
    </submittedName>
</protein>
<evidence type="ECO:0000256" key="1">
    <source>
        <dbReference type="SAM" id="Coils"/>
    </source>
</evidence>
<evidence type="ECO:0000313" key="3">
    <source>
        <dbReference type="Proteomes" id="UP000593567"/>
    </source>
</evidence>
<proteinExistence type="predicted"/>
<dbReference type="Proteomes" id="UP000593567">
    <property type="component" value="Unassembled WGS sequence"/>
</dbReference>
<gene>
    <name evidence="2" type="ORF">EB796_017510</name>
</gene>
<accession>A0A7J7JD29</accession>
<keyword evidence="3" id="KW-1185">Reference proteome</keyword>
<evidence type="ECO:0000313" key="2">
    <source>
        <dbReference type="EMBL" id="KAF6024179.1"/>
    </source>
</evidence>
<organism evidence="2 3">
    <name type="scientific">Bugula neritina</name>
    <name type="common">Brown bryozoan</name>
    <name type="synonym">Sertularia neritina</name>
    <dbReference type="NCBI Taxonomy" id="10212"/>
    <lineage>
        <taxon>Eukaryota</taxon>
        <taxon>Metazoa</taxon>
        <taxon>Spiralia</taxon>
        <taxon>Lophotrochozoa</taxon>
        <taxon>Bryozoa</taxon>
        <taxon>Gymnolaemata</taxon>
        <taxon>Cheilostomatida</taxon>
        <taxon>Flustrina</taxon>
        <taxon>Buguloidea</taxon>
        <taxon>Bugulidae</taxon>
        <taxon>Bugula</taxon>
    </lineage>
</organism>
<dbReference type="EMBL" id="VXIV02002609">
    <property type="protein sequence ID" value="KAF6024179.1"/>
    <property type="molecule type" value="Genomic_DNA"/>
</dbReference>
<sequence length="267" mass="30929">MKSSDKDINRHDLLQQDIVYALLLQRMAELQKRMEEKTARSASFGPFCEREYFDSNCDIFYEDLVSQHKQAEDELNKNLKAHQPYANVNEKNHMDFMKQTEDEHSGRLGALTPNTNQFDKKLKRSRTELFDTRKYGRWQPRGSSSLDTWAEVDDYSTEMYHYRIYNIVLLMHRQPTATTATPTSNIMKLPAHYRDITAATAITTQNSILDQNGSPNPLTMLTREYSEMLASRIRASQSRIASKNQSNRSSLLKVLQVNPMHCQPGLE</sequence>
<feature type="coiled-coil region" evidence="1">
    <location>
        <begin position="20"/>
        <end position="81"/>
    </location>
</feature>
<dbReference type="AlphaFoldDB" id="A0A7J7JD29"/>
<reference evidence="2" key="1">
    <citation type="submission" date="2020-06" db="EMBL/GenBank/DDBJ databases">
        <title>Draft genome of Bugula neritina, a colonial animal packing powerful symbionts and potential medicines.</title>
        <authorList>
            <person name="Rayko M."/>
        </authorList>
    </citation>
    <scope>NUCLEOTIDE SEQUENCE [LARGE SCALE GENOMIC DNA]</scope>
    <source>
        <strain evidence="2">Kwan_BN1</strain>
    </source>
</reference>
<comment type="caution">
    <text evidence="2">The sequence shown here is derived from an EMBL/GenBank/DDBJ whole genome shotgun (WGS) entry which is preliminary data.</text>
</comment>
<name>A0A7J7JD29_BUGNE</name>
<keyword evidence="1" id="KW-0175">Coiled coil</keyword>